<dbReference type="HOGENOM" id="CLU_087144_0_0_1"/>
<dbReference type="OMA" id="MNITTIH"/>
<keyword evidence="1" id="KW-0472">Membrane</keyword>
<dbReference type="Proteomes" id="UP000006643">
    <property type="component" value="Unassembled WGS sequence"/>
</dbReference>
<feature type="transmembrane region" description="Helical" evidence="1">
    <location>
        <begin position="119"/>
        <end position="137"/>
    </location>
</feature>
<dbReference type="NCBIfam" id="TIGR01571">
    <property type="entry name" value="A_thal_Cys_rich"/>
    <property type="match status" value="1"/>
</dbReference>
<reference evidence="3" key="1">
    <citation type="journal article" date="2009" name="Nature">
        <title>Genome sequence and analysis of the Irish potato famine pathogen Phytophthora infestans.</title>
        <authorList>
            <consortium name="The Broad Institute Genome Sequencing Platform"/>
            <person name="Haas B.J."/>
            <person name="Kamoun S."/>
            <person name="Zody M.C."/>
            <person name="Jiang R.H."/>
            <person name="Handsaker R.E."/>
            <person name="Cano L.M."/>
            <person name="Grabherr M."/>
            <person name="Kodira C.D."/>
            <person name="Raffaele S."/>
            <person name="Torto-Alalibo T."/>
            <person name="Bozkurt T.O."/>
            <person name="Ah-Fong A.M."/>
            <person name="Alvarado L."/>
            <person name="Anderson V.L."/>
            <person name="Armstrong M.R."/>
            <person name="Avrova A."/>
            <person name="Baxter L."/>
            <person name="Beynon J."/>
            <person name="Boevink P.C."/>
            <person name="Bollmann S.R."/>
            <person name="Bos J.I."/>
            <person name="Bulone V."/>
            <person name="Cai G."/>
            <person name="Cakir C."/>
            <person name="Carrington J.C."/>
            <person name="Chawner M."/>
            <person name="Conti L."/>
            <person name="Costanzo S."/>
            <person name="Ewan R."/>
            <person name="Fahlgren N."/>
            <person name="Fischbach M.A."/>
            <person name="Fugelstad J."/>
            <person name="Gilroy E.M."/>
            <person name="Gnerre S."/>
            <person name="Green P.J."/>
            <person name="Grenville-Briggs L.J."/>
            <person name="Griffith J."/>
            <person name="Grunwald N.J."/>
            <person name="Horn K."/>
            <person name="Horner N.R."/>
            <person name="Hu C.H."/>
            <person name="Huitema E."/>
            <person name="Jeong D.H."/>
            <person name="Jones A.M."/>
            <person name="Jones J.D."/>
            <person name="Jones R.W."/>
            <person name="Karlsson E.K."/>
            <person name="Kunjeti S.G."/>
            <person name="Lamour K."/>
            <person name="Liu Z."/>
            <person name="Ma L."/>
            <person name="Maclean D."/>
            <person name="Chibucos M.C."/>
            <person name="McDonald H."/>
            <person name="McWalters J."/>
            <person name="Meijer H.J."/>
            <person name="Morgan W."/>
            <person name="Morris P.F."/>
            <person name="Munro C.A."/>
            <person name="O'Neill K."/>
            <person name="Ospina-Giraldo M."/>
            <person name="Pinzon A."/>
            <person name="Pritchard L."/>
            <person name="Ramsahoye B."/>
            <person name="Ren Q."/>
            <person name="Restrepo S."/>
            <person name="Roy S."/>
            <person name="Sadanandom A."/>
            <person name="Savidor A."/>
            <person name="Schornack S."/>
            <person name="Schwartz D.C."/>
            <person name="Schumann U.D."/>
            <person name="Schwessinger B."/>
            <person name="Seyer L."/>
            <person name="Sharpe T."/>
            <person name="Silvar C."/>
            <person name="Song J."/>
            <person name="Studholme D.J."/>
            <person name="Sykes S."/>
            <person name="Thines M."/>
            <person name="van de Vondervoort P.J."/>
            <person name="Phuntumart V."/>
            <person name="Wawra S."/>
            <person name="Weide R."/>
            <person name="Win J."/>
            <person name="Young C."/>
            <person name="Zhou S."/>
            <person name="Fry W."/>
            <person name="Meyers B.C."/>
            <person name="van West P."/>
            <person name="Ristaino J."/>
            <person name="Govers F."/>
            <person name="Birch P.R."/>
            <person name="Whisson S.C."/>
            <person name="Judelson H.S."/>
            <person name="Nusbaum C."/>
        </authorList>
    </citation>
    <scope>NUCLEOTIDE SEQUENCE [LARGE SCALE GENOMIC DNA]</scope>
    <source>
        <strain evidence="3">T30-4</strain>
    </source>
</reference>
<dbReference type="GeneID" id="9473604"/>
<dbReference type="Pfam" id="PF04749">
    <property type="entry name" value="PLAC8"/>
    <property type="match status" value="1"/>
</dbReference>
<evidence type="ECO:0000256" key="1">
    <source>
        <dbReference type="SAM" id="Phobius"/>
    </source>
</evidence>
<dbReference type="EMBL" id="DS028796">
    <property type="protein sequence ID" value="EEY68617.1"/>
    <property type="molecule type" value="Genomic_DNA"/>
</dbReference>
<organism evidence="2 3">
    <name type="scientific">Phytophthora infestans (strain T30-4)</name>
    <name type="common">Potato late blight agent</name>
    <dbReference type="NCBI Taxonomy" id="403677"/>
    <lineage>
        <taxon>Eukaryota</taxon>
        <taxon>Sar</taxon>
        <taxon>Stramenopiles</taxon>
        <taxon>Oomycota</taxon>
        <taxon>Peronosporomycetes</taxon>
        <taxon>Peronosporales</taxon>
        <taxon>Peronosporaceae</taxon>
        <taxon>Phytophthora</taxon>
    </lineage>
</organism>
<dbReference type="eggNOG" id="ENOG502S8SK">
    <property type="taxonomic scope" value="Eukaryota"/>
</dbReference>
<feature type="transmembrane region" description="Helical" evidence="1">
    <location>
        <begin position="92"/>
        <end position="113"/>
    </location>
</feature>
<name>D0P4N7_PHYIT</name>
<dbReference type="InParanoid" id="D0P4N7"/>
<gene>
    <name evidence="2" type="ORF">PITG_21794</name>
</gene>
<dbReference type="RefSeq" id="XP_002996914.1">
    <property type="nucleotide sequence ID" value="XM_002996868.1"/>
</dbReference>
<dbReference type="KEGG" id="pif:PITG_21794"/>
<keyword evidence="3" id="KW-1185">Reference proteome</keyword>
<dbReference type="OrthoDB" id="1045822at2759"/>
<keyword evidence="1" id="KW-0812">Transmembrane</keyword>
<dbReference type="InterPro" id="IPR006461">
    <property type="entry name" value="PLAC_motif_containing"/>
</dbReference>
<dbReference type="PANTHER" id="PTHR15907">
    <property type="entry name" value="DUF614 FAMILY PROTEIN-RELATED"/>
    <property type="match status" value="1"/>
</dbReference>
<evidence type="ECO:0000313" key="2">
    <source>
        <dbReference type="EMBL" id="EEY68617.1"/>
    </source>
</evidence>
<sequence length="193" mass="20979">MNITTIHSSNSSQPLKPHFSKHAVRAAHQVTVNMTDGDNSTQGVDANGIMTGRWKTGLFGFTDSIVPNGVMSCCCPGLVVAQISARLGLMPFYHVLGFFGCLYGLHLIALLTHSCFFDFLSWLCAVISALCIMRLRWQIRTLFSIPGSRAEDAAFSFCCGCCSVGQMASQVESYEPGFFNFAPRATLPGYSLS</sequence>
<protein>
    <recommendedName>
        <fullName evidence="4">Transmembrane protein</fullName>
    </recommendedName>
</protein>
<proteinExistence type="predicted"/>
<dbReference type="AlphaFoldDB" id="D0P4N7"/>
<evidence type="ECO:0000313" key="3">
    <source>
        <dbReference type="Proteomes" id="UP000006643"/>
    </source>
</evidence>
<accession>D0P4N7</accession>
<evidence type="ECO:0008006" key="4">
    <source>
        <dbReference type="Google" id="ProtNLM"/>
    </source>
</evidence>
<dbReference type="VEuPathDB" id="FungiDB:PITG_21794"/>
<keyword evidence="1" id="KW-1133">Transmembrane helix</keyword>
<dbReference type="STRING" id="403677.D0P4N7"/>